<evidence type="ECO:0000313" key="2">
    <source>
        <dbReference type="Proteomes" id="UP000737018"/>
    </source>
</evidence>
<protein>
    <recommendedName>
        <fullName evidence="3">GST N-terminal domain-containing protein</fullName>
    </recommendedName>
</protein>
<accession>A0A8J4VAP2</accession>
<sequence>MAVACLDPMYHVNYGTRLKADNPLYGSSRIDYILHAVKMKKNSYKTLITAEYTSFIKMKPSRKVPPDGPVFESNAIARYVSRLKP</sequence>
<gene>
    <name evidence="1" type="ORF">CMV_026164</name>
</gene>
<organism evidence="1 2">
    <name type="scientific">Castanea mollissima</name>
    <name type="common">Chinese chestnut</name>
    <dbReference type="NCBI Taxonomy" id="60419"/>
    <lineage>
        <taxon>Eukaryota</taxon>
        <taxon>Viridiplantae</taxon>
        <taxon>Streptophyta</taxon>
        <taxon>Embryophyta</taxon>
        <taxon>Tracheophyta</taxon>
        <taxon>Spermatophyta</taxon>
        <taxon>Magnoliopsida</taxon>
        <taxon>eudicotyledons</taxon>
        <taxon>Gunneridae</taxon>
        <taxon>Pentapetalae</taxon>
        <taxon>rosids</taxon>
        <taxon>fabids</taxon>
        <taxon>Fagales</taxon>
        <taxon>Fagaceae</taxon>
        <taxon>Castanea</taxon>
    </lineage>
</organism>
<reference evidence="1" key="1">
    <citation type="submission" date="2020-03" db="EMBL/GenBank/DDBJ databases">
        <title>Castanea mollissima Vanexum genome sequencing.</title>
        <authorList>
            <person name="Staton M."/>
        </authorList>
    </citation>
    <scope>NUCLEOTIDE SEQUENCE</scope>
    <source>
        <tissue evidence="1">Leaf</tissue>
    </source>
</reference>
<evidence type="ECO:0008006" key="3">
    <source>
        <dbReference type="Google" id="ProtNLM"/>
    </source>
</evidence>
<dbReference type="AlphaFoldDB" id="A0A8J4VAP2"/>
<dbReference type="OrthoDB" id="1718514at2759"/>
<proteinExistence type="predicted"/>
<name>A0A8J4VAP2_9ROSI</name>
<dbReference type="Proteomes" id="UP000737018">
    <property type="component" value="Unassembled WGS sequence"/>
</dbReference>
<keyword evidence="2" id="KW-1185">Reference proteome</keyword>
<dbReference type="EMBL" id="JRKL02007436">
    <property type="protein sequence ID" value="KAF3947740.1"/>
    <property type="molecule type" value="Genomic_DNA"/>
</dbReference>
<evidence type="ECO:0000313" key="1">
    <source>
        <dbReference type="EMBL" id="KAF3947740.1"/>
    </source>
</evidence>
<comment type="caution">
    <text evidence="1">The sequence shown here is derived from an EMBL/GenBank/DDBJ whole genome shotgun (WGS) entry which is preliminary data.</text>
</comment>